<dbReference type="Proteomes" id="UP000007054">
    <property type="component" value="Chromosome"/>
</dbReference>
<gene>
    <name evidence="2" type="ordered locus">RUM_10730</name>
</gene>
<dbReference type="AlphaFoldDB" id="D4LC82"/>
<dbReference type="SMART" id="SM00108">
    <property type="entry name" value="B_lectin"/>
    <property type="match status" value="2"/>
</dbReference>
<evidence type="ECO:0000259" key="1">
    <source>
        <dbReference type="PROSITE" id="PS50927"/>
    </source>
</evidence>
<feature type="domain" description="Bulb-type lectin" evidence="1">
    <location>
        <begin position="1"/>
        <end position="53"/>
    </location>
</feature>
<dbReference type="InterPro" id="IPR001480">
    <property type="entry name" value="Bulb-type_lectin_dom"/>
</dbReference>
<dbReference type="InterPro" id="IPR036426">
    <property type="entry name" value="Bulb-type_lectin_dom_sf"/>
</dbReference>
<keyword evidence="3" id="KW-1185">Reference proteome</keyword>
<organism evidence="2 3">
    <name type="scientific">Ruminococcus champanellensis (strain DSM 18848 / JCM 17042 / KCTC 15320 / 18P13)</name>
    <dbReference type="NCBI Taxonomy" id="213810"/>
    <lineage>
        <taxon>Bacteria</taxon>
        <taxon>Bacillati</taxon>
        <taxon>Bacillota</taxon>
        <taxon>Clostridia</taxon>
        <taxon>Eubacteriales</taxon>
        <taxon>Oscillospiraceae</taxon>
        <taxon>Ruminococcus</taxon>
    </lineage>
</organism>
<feature type="domain" description="Bulb-type lectin" evidence="1">
    <location>
        <begin position="66"/>
        <end position="176"/>
    </location>
</feature>
<dbReference type="KEGG" id="rch:RUM_10730"/>
<keyword evidence="2" id="KW-0430">Lectin</keyword>
<protein>
    <submittedName>
        <fullName evidence="2">D-mannose binding lectin</fullName>
    </submittedName>
</protein>
<dbReference type="Gene3D" id="2.90.10.30">
    <property type="match status" value="2"/>
</dbReference>
<dbReference type="PATRIC" id="fig|213810.4.peg.972"/>
<feature type="domain" description="Bulb-type lectin" evidence="1">
    <location>
        <begin position="179"/>
        <end position="287"/>
    </location>
</feature>
<dbReference type="EMBL" id="FP929052">
    <property type="protein sequence ID" value="CBL17227.1"/>
    <property type="molecule type" value="Genomic_DNA"/>
</dbReference>
<sequence>MQQDGNMVIYDKNNTWIWQSRTNEKRNASLYLSDKGELCIYSAKEGAYTFSSSGNPSDLVFHTLIANSSNADKEIQCAKSYYSQNRKYRAIYQNDGNLVVYDNTNNNAIWNSGTATYNMRRCVMQVDGNLVIYSKDNKAAWQSHTNEKRNASLYLSDEGELCIYSASKGAYTFLSHAIAISTSNTIVLDVDRKYYSPNANYYAKFQSDGNLVVYDKSNRWVWQSGTAYTGKTCKMQVDGNLVIYDAKNNPVWHSHTNEMRNAVLYLTDTGKLCIYSNDKKKCTFVSDYKISIPDSDITLQKQTMSEIKCSLEPNSNGNKYSTGFTKLDQTDGLMLRRVTVSTTVTFSKNISESEIRKQLRFYVRYKFQDPVTLDVKEGGERWMREESNYFTIAKMAANEYTLTANNIPCLGNEVDFGLVNNSNNRITQITNFHFENTDNDFQKYDVLCRNGENIHITMQYNCTQENIEIWLKTLSRYVNSLSNITGVKRNNIYIFEFADQLCICPCDDGYVIPANDPIHAVLVPSASWGPTYSDVQQSIQNSPDSIHLLYLHELGHCYATKKFNNTFNCNIDDGNTNARGITAMQNCTELNQTVLYANGNLGTYNVAFRNLADSKYGETVNFKILNMFANYIQEYGDKNGWAILEKYFEGGDQFFNANLYASDFERAVKEELKKSDDVNKNNCNNLCEESIKFINALQFLQQNAPNQMSVSTFVQDIMNKDSKKHEYKDTLTEYMERIEKGYRGIKDHYLFFTKCVG</sequence>
<dbReference type="SUPFAM" id="SSF51110">
    <property type="entry name" value="alpha-D-mannose-specific plant lectins"/>
    <property type="match status" value="3"/>
</dbReference>
<evidence type="ECO:0000313" key="3">
    <source>
        <dbReference type="Proteomes" id="UP000007054"/>
    </source>
</evidence>
<accession>D4LC82</accession>
<reference evidence="2" key="1">
    <citation type="submission" date="2010-03" db="EMBL/GenBank/DDBJ databases">
        <title>The genome sequence of Ruminococcus sp. 18P13.</title>
        <authorList>
            <consortium name="metaHIT consortium -- http://www.metahit.eu/"/>
            <person name="Pajon A."/>
            <person name="Turner K."/>
            <person name="Parkhill J."/>
            <person name="Bernalier A."/>
        </authorList>
    </citation>
    <scope>NUCLEOTIDE SEQUENCE [LARGE SCALE GENOMIC DNA]</scope>
    <source>
        <strain evidence="2">Type strain: 18P13</strain>
    </source>
</reference>
<dbReference type="HOGENOM" id="CLU_367962_0_0_9"/>
<dbReference type="STRING" id="213810.RUM_10730"/>
<proteinExistence type="predicted"/>
<evidence type="ECO:0000313" key="2">
    <source>
        <dbReference type="EMBL" id="CBL17227.1"/>
    </source>
</evidence>
<reference evidence="2" key="2">
    <citation type="submission" date="2010-03" db="EMBL/GenBank/DDBJ databases">
        <authorList>
            <person name="Pajon A."/>
        </authorList>
    </citation>
    <scope>NUCLEOTIDE SEQUENCE</scope>
    <source>
        <strain evidence="2">Type strain: 18P13</strain>
    </source>
</reference>
<dbReference type="PROSITE" id="PS50927">
    <property type="entry name" value="BULB_LECTIN"/>
    <property type="match status" value="3"/>
</dbReference>
<name>D4LC82_RUMC1</name>
<dbReference type="Gene3D" id="2.90.10.10">
    <property type="entry name" value="Bulb-type lectin domain"/>
    <property type="match status" value="1"/>
</dbReference>
<dbReference type="GO" id="GO:0030246">
    <property type="term" value="F:carbohydrate binding"/>
    <property type="evidence" value="ECO:0007669"/>
    <property type="project" value="UniProtKB-KW"/>
</dbReference>